<sequence>ITFFSTACLPAYRSGTMSFPPLADQTLPPPTAALFKFGALRLWFVCRSIIFIKVTTPWFYWFPNSCGRSNTLGFSTSLFFRS</sequence>
<accession>C7J889</accession>
<reference evidence="1 2" key="1">
    <citation type="journal article" date="2005" name="Nature">
        <title>The map-based sequence of the rice genome.</title>
        <authorList>
            <consortium name="International rice genome sequencing project (IRGSP)"/>
            <person name="Matsumoto T."/>
            <person name="Wu J."/>
            <person name="Kanamori H."/>
            <person name="Katayose Y."/>
            <person name="Fujisawa M."/>
            <person name="Namiki N."/>
            <person name="Mizuno H."/>
            <person name="Yamamoto K."/>
            <person name="Antonio B.A."/>
            <person name="Baba T."/>
            <person name="Sakata K."/>
            <person name="Nagamura Y."/>
            <person name="Aoki H."/>
            <person name="Arikawa K."/>
            <person name="Arita K."/>
            <person name="Bito T."/>
            <person name="Chiden Y."/>
            <person name="Fujitsuka N."/>
            <person name="Fukunaka R."/>
            <person name="Hamada M."/>
            <person name="Harada C."/>
            <person name="Hayashi A."/>
            <person name="Hijishita S."/>
            <person name="Honda M."/>
            <person name="Hosokawa S."/>
            <person name="Ichikawa Y."/>
            <person name="Idonuma A."/>
            <person name="Iijima M."/>
            <person name="Ikeda M."/>
            <person name="Ikeno M."/>
            <person name="Ito K."/>
            <person name="Ito S."/>
            <person name="Ito T."/>
            <person name="Ito Y."/>
            <person name="Ito Y."/>
            <person name="Iwabuchi A."/>
            <person name="Kamiya K."/>
            <person name="Karasawa W."/>
            <person name="Kurita K."/>
            <person name="Katagiri S."/>
            <person name="Kikuta A."/>
            <person name="Kobayashi H."/>
            <person name="Kobayashi N."/>
            <person name="Machita K."/>
            <person name="Maehara T."/>
            <person name="Masukawa M."/>
            <person name="Mizubayashi T."/>
            <person name="Mukai Y."/>
            <person name="Nagasaki H."/>
            <person name="Nagata Y."/>
            <person name="Naito S."/>
            <person name="Nakashima M."/>
            <person name="Nakama Y."/>
            <person name="Nakamichi Y."/>
            <person name="Nakamura M."/>
            <person name="Meguro A."/>
            <person name="Negishi M."/>
            <person name="Ohta I."/>
            <person name="Ohta T."/>
            <person name="Okamoto M."/>
            <person name="Ono N."/>
            <person name="Saji S."/>
            <person name="Sakaguchi M."/>
            <person name="Sakai K."/>
            <person name="Shibata M."/>
            <person name="Shimokawa T."/>
            <person name="Song J."/>
            <person name="Takazaki Y."/>
            <person name="Terasawa K."/>
            <person name="Tsugane M."/>
            <person name="Tsuji K."/>
            <person name="Ueda S."/>
            <person name="Waki K."/>
            <person name="Yamagata H."/>
            <person name="Yamamoto M."/>
            <person name="Yamamoto S."/>
            <person name="Yamane H."/>
            <person name="Yoshiki S."/>
            <person name="Yoshihara R."/>
            <person name="Yukawa K."/>
            <person name="Zhong H."/>
            <person name="Yano M."/>
            <person name="Yuan Q."/>
            <person name="Ouyang S."/>
            <person name="Liu J."/>
            <person name="Jones K.M."/>
            <person name="Gansberger K."/>
            <person name="Moffat K."/>
            <person name="Hill J."/>
            <person name="Bera J."/>
            <person name="Fadrosh D."/>
            <person name="Jin S."/>
            <person name="Johri S."/>
            <person name="Kim M."/>
            <person name="Overton L."/>
            <person name="Reardon M."/>
            <person name="Tsitrin T."/>
            <person name="Vuong H."/>
            <person name="Weaver B."/>
            <person name="Ciecko A."/>
            <person name="Tallon L."/>
            <person name="Jackson J."/>
            <person name="Pai G."/>
            <person name="Aken S.V."/>
            <person name="Utterback T."/>
            <person name="Reidmuller S."/>
            <person name="Feldblyum T."/>
            <person name="Hsiao J."/>
            <person name="Zismann V."/>
            <person name="Iobst S."/>
            <person name="de Vazeille A.R."/>
            <person name="Buell C.R."/>
            <person name="Ying K."/>
            <person name="Li Y."/>
            <person name="Lu T."/>
            <person name="Huang Y."/>
            <person name="Zhao Q."/>
            <person name="Feng Q."/>
            <person name="Zhang L."/>
            <person name="Zhu J."/>
            <person name="Weng Q."/>
            <person name="Mu J."/>
            <person name="Lu Y."/>
            <person name="Fan D."/>
            <person name="Liu Y."/>
            <person name="Guan J."/>
            <person name="Zhang Y."/>
            <person name="Yu S."/>
            <person name="Liu X."/>
            <person name="Zhang Y."/>
            <person name="Hong G."/>
            <person name="Han B."/>
            <person name="Choisne N."/>
            <person name="Demange N."/>
            <person name="Orjeda G."/>
            <person name="Samain S."/>
            <person name="Cattolico L."/>
            <person name="Pelletier E."/>
            <person name="Couloux A."/>
            <person name="Segurens B."/>
            <person name="Wincker P."/>
            <person name="D'Hont A."/>
            <person name="Scarpelli C."/>
            <person name="Weissenbach J."/>
            <person name="Salanoubat M."/>
            <person name="Quetier F."/>
            <person name="Yu Y."/>
            <person name="Kim H.R."/>
            <person name="Rambo T."/>
            <person name="Currie J."/>
            <person name="Collura K."/>
            <person name="Luo M."/>
            <person name="Yang T."/>
            <person name="Ammiraju J.S.S."/>
            <person name="Engler F."/>
            <person name="Soderlund C."/>
            <person name="Wing R.A."/>
            <person name="Palmer L.E."/>
            <person name="de la Bastide M."/>
            <person name="Spiegel L."/>
            <person name="Nascimento L."/>
            <person name="Zutavern T."/>
            <person name="O'Shaughnessy A."/>
            <person name="Dike S."/>
            <person name="Dedhia N."/>
            <person name="Preston R."/>
            <person name="Balija V."/>
            <person name="McCombie W.R."/>
            <person name="Chow T."/>
            <person name="Chen H."/>
            <person name="Chung M."/>
            <person name="Chen C."/>
            <person name="Shaw J."/>
            <person name="Wu H."/>
            <person name="Hsiao K."/>
            <person name="Chao Y."/>
            <person name="Chu M."/>
            <person name="Cheng C."/>
            <person name="Hour A."/>
            <person name="Lee P."/>
            <person name="Lin S."/>
            <person name="Lin Y."/>
            <person name="Liou J."/>
            <person name="Liu S."/>
            <person name="Hsing Y."/>
            <person name="Raghuvanshi S."/>
            <person name="Mohanty A."/>
            <person name="Bharti A.K."/>
            <person name="Gaur A."/>
            <person name="Gupta V."/>
            <person name="Kumar D."/>
            <person name="Ravi V."/>
            <person name="Vij S."/>
            <person name="Kapur A."/>
            <person name="Khurana P."/>
            <person name="Khurana P."/>
            <person name="Khurana J.P."/>
            <person name="Tyagi A.K."/>
            <person name="Gaikwad K."/>
            <person name="Singh A."/>
            <person name="Dalal V."/>
            <person name="Srivastava S."/>
            <person name="Dixit A."/>
            <person name="Pal A.K."/>
            <person name="Ghazi I.A."/>
            <person name="Yadav M."/>
            <person name="Pandit A."/>
            <person name="Bhargava A."/>
            <person name="Sureshbabu K."/>
            <person name="Batra K."/>
            <person name="Sharma T.R."/>
            <person name="Mohapatra T."/>
            <person name="Singh N.K."/>
            <person name="Messing J."/>
            <person name="Nelson A.B."/>
            <person name="Fuks G."/>
            <person name="Kavchok S."/>
            <person name="Keizer G."/>
            <person name="Linton E."/>
            <person name="Llaca V."/>
            <person name="Song R."/>
            <person name="Tanyolac B."/>
            <person name="Young S."/>
            <person name="Ho-Il K."/>
            <person name="Hahn J.H."/>
            <person name="Sangsakoo G."/>
            <person name="Vanavichit A."/>
            <person name="de Mattos Luiz.A.T."/>
            <person name="Zimmer P.D."/>
            <person name="Malone G."/>
            <person name="Dellagostin O."/>
            <person name="de Oliveira A.C."/>
            <person name="Bevan M."/>
            <person name="Bancroft I."/>
            <person name="Minx P."/>
            <person name="Cordum H."/>
            <person name="Wilson R."/>
            <person name="Cheng Z."/>
            <person name="Jin W."/>
            <person name="Jiang J."/>
            <person name="Leong S.A."/>
            <person name="Iwama H."/>
            <person name="Gojobori T."/>
            <person name="Itoh T."/>
            <person name="Niimura Y."/>
            <person name="Fujii Y."/>
            <person name="Habara T."/>
            <person name="Sakai H."/>
            <person name="Sato Y."/>
            <person name="Wilson G."/>
            <person name="Kumar K."/>
            <person name="McCouch S."/>
            <person name="Juretic N."/>
            <person name="Hoen D."/>
            <person name="Wright S."/>
            <person name="Bruskiewich R."/>
            <person name="Bureau T."/>
            <person name="Miyao A."/>
            <person name="Hirochika H."/>
            <person name="Nishikawa T."/>
            <person name="Kadowaki K."/>
            <person name="Sugiura M."/>
            <person name="Burr B."/>
            <person name="Sasaki T."/>
        </authorList>
    </citation>
    <scope>NUCLEOTIDE SEQUENCE [LARGE SCALE GENOMIC DNA]</scope>
    <source>
        <strain evidence="2">cv. Nipponbare</strain>
    </source>
</reference>
<name>C7J889_ORYSJ</name>
<dbReference type="Proteomes" id="UP000000763">
    <property type="component" value="Chromosome 11"/>
</dbReference>
<protein>
    <submittedName>
        <fullName evidence="1">Os11g0668200 protein</fullName>
    </submittedName>
</protein>
<gene>
    <name evidence="1" type="ordered locus">Os11g0668200</name>
</gene>
<proteinExistence type="predicted"/>
<dbReference type="AlphaFoldDB" id="C7J889"/>
<reference evidence="2" key="2">
    <citation type="journal article" date="2008" name="Nucleic Acids Res.">
        <title>The rice annotation project database (RAP-DB): 2008 update.</title>
        <authorList>
            <consortium name="The rice annotation project (RAP)"/>
        </authorList>
    </citation>
    <scope>GENOME REANNOTATION</scope>
    <source>
        <strain evidence="2">cv. Nipponbare</strain>
    </source>
</reference>
<dbReference type="EMBL" id="AP008217">
    <property type="protein sequence ID" value="BAH95432.1"/>
    <property type="molecule type" value="Genomic_DNA"/>
</dbReference>
<organism evidence="1 2">
    <name type="scientific">Oryza sativa subsp. japonica</name>
    <name type="common">Rice</name>
    <dbReference type="NCBI Taxonomy" id="39947"/>
    <lineage>
        <taxon>Eukaryota</taxon>
        <taxon>Viridiplantae</taxon>
        <taxon>Streptophyta</taxon>
        <taxon>Embryophyta</taxon>
        <taxon>Tracheophyta</taxon>
        <taxon>Spermatophyta</taxon>
        <taxon>Magnoliopsida</taxon>
        <taxon>Liliopsida</taxon>
        <taxon>Poales</taxon>
        <taxon>Poaceae</taxon>
        <taxon>BOP clade</taxon>
        <taxon>Oryzoideae</taxon>
        <taxon>Oryzeae</taxon>
        <taxon>Oryzinae</taxon>
        <taxon>Oryza</taxon>
        <taxon>Oryza sativa</taxon>
    </lineage>
</organism>
<dbReference type="KEGG" id="dosa:Os11g0668200"/>
<evidence type="ECO:0000313" key="2">
    <source>
        <dbReference type="Proteomes" id="UP000000763"/>
    </source>
</evidence>
<feature type="non-terminal residue" evidence="1">
    <location>
        <position position="1"/>
    </location>
</feature>
<evidence type="ECO:0000313" key="1">
    <source>
        <dbReference type="EMBL" id="BAH95432.1"/>
    </source>
</evidence>